<name>A0ABQ8SNZ3_PERAM</name>
<protein>
    <submittedName>
        <fullName evidence="1">Uncharacterized protein</fullName>
    </submittedName>
</protein>
<keyword evidence="2" id="KW-1185">Reference proteome</keyword>
<evidence type="ECO:0000313" key="1">
    <source>
        <dbReference type="EMBL" id="KAJ4435897.1"/>
    </source>
</evidence>
<gene>
    <name evidence="1" type="ORF">ANN_18517</name>
</gene>
<reference evidence="1 2" key="1">
    <citation type="journal article" date="2022" name="Allergy">
        <title>Genome assembly and annotation of Periplaneta americana reveal a comprehensive cockroach allergen profile.</title>
        <authorList>
            <person name="Wang L."/>
            <person name="Xiong Q."/>
            <person name="Saelim N."/>
            <person name="Wang L."/>
            <person name="Nong W."/>
            <person name="Wan A.T."/>
            <person name="Shi M."/>
            <person name="Liu X."/>
            <person name="Cao Q."/>
            <person name="Hui J.H.L."/>
            <person name="Sookrung N."/>
            <person name="Leung T.F."/>
            <person name="Tungtrongchitr A."/>
            <person name="Tsui S.K.W."/>
        </authorList>
    </citation>
    <scope>NUCLEOTIDE SEQUENCE [LARGE SCALE GENOMIC DNA]</scope>
    <source>
        <strain evidence="1">PWHHKU_190912</strain>
    </source>
</reference>
<sequence>MKFESFRRTNCGELLDMSSEDVQPARYHKNIISNMNCEFSDIYETWMEDPETLLARIFAASHVVWEIFGVFGRECQVPFELQDVNFIYGTNAGHLYREQYLNRSLH</sequence>
<comment type="caution">
    <text evidence="1">The sequence shown here is derived from an EMBL/GenBank/DDBJ whole genome shotgun (WGS) entry which is preliminary data.</text>
</comment>
<organism evidence="1 2">
    <name type="scientific">Periplaneta americana</name>
    <name type="common">American cockroach</name>
    <name type="synonym">Blatta americana</name>
    <dbReference type="NCBI Taxonomy" id="6978"/>
    <lineage>
        <taxon>Eukaryota</taxon>
        <taxon>Metazoa</taxon>
        <taxon>Ecdysozoa</taxon>
        <taxon>Arthropoda</taxon>
        <taxon>Hexapoda</taxon>
        <taxon>Insecta</taxon>
        <taxon>Pterygota</taxon>
        <taxon>Neoptera</taxon>
        <taxon>Polyneoptera</taxon>
        <taxon>Dictyoptera</taxon>
        <taxon>Blattodea</taxon>
        <taxon>Blattoidea</taxon>
        <taxon>Blattidae</taxon>
        <taxon>Blattinae</taxon>
        <taxon>Periplaneta</taxon>
    </lineage>
</organism>
<dbReference type="EMBL" id="JAJSOF020000023">
    <property type="protein sequence ID" value="KAJ4435897.1"/>
    <property type="molecule type" value="Genomic_DNA"/>
</dbReference>
<proteinExistence type="predicted"/>
<accession>A0ABQ8SNZ3</accession>
<evidence type="ECO:0000313" key="2">
    <source>
        <dbReference type="Proteomes" id="UP001148838"/>
    </source>
</evidence>
<dbReference type="Proteomes" id="UP001148838">
    <property type="component" value="Unassembled WGS sequence"/>
</dbReference>